<proteinExistence type="predicted"/>
<accession>A0A8J7TPE8</accession>
<gene>
    <name evidence="1" type="ORF">J0M35_20520</name>
</gene>
<evidence type="ECO:0000313" key="1">
    <source>
        <dbReference type="EMBL" id="MBN8662765.1"/>
    </source>
</evidence>
<name>A0A8J7TPE8_9BACT</name>
<protein>
    <submittedName>
        <fullName evidence="1">Uncharacterized protein</fullName>
    </submittedName>
</protein>
<comment type="caution">
    <text evidence="1">The sequence shown here is derived from an EMBL/GenBank/DDBJ whole genome shotgun (WGS) entry which is preliminary data.</text>
</comment>
<dbReference type="AlphaFoldDB" id="A0A8J7TPE8"/>
<dbReference type="Proteomes" id="UP000664277">
    <property type="component" value="Unassembled WGS sequence"/>
</dbReference>
<organism evidence="1 2">
    <name type="scientific">Candidatus Obscuribacter phosphatis</name>
    <dbReference type="NCBI Taxonomy" id="1906157"/>
    <lineage>
        <taxon>Bacteria</taxon>
        <taxon>Bacillati</taxon>
        <taxon>Candidatus Melainabacteria</taxon>
        <taxon>Candidatus Obscuribacterales</taxon>
        <taxon>Candidatus Obscuribacteraceae</taxon>
        <taxon>Candidatus Obscuribacter</taxon>
    </lineage>
</organism>
<dbReference type="EMBL" id="JAFLCK010000053">
    <property type="protein sequence ID" value="MBN8662765.1"/>
    <property type="molecule type" value="Genomic_DNA"/>
</dbReference>
<evidence type="ECO:0000313" key="2">
    <source>
        <dbReference type="Proteomes" id="UP000664277"/>
    </source>
</evidence>
<sequence length="88" mass="10052">MLTQRAQWPHTVQDIVKALDGVWGLIGAHGTNGNLYRLERSLHEPYVYTLTEYRGEDESDVVKREEYGQAERQKAIDTFALALGFNLT</sequence>
<reference evidence="1" key="1">
    <citation type="submission" date="2021-02" db="EMBL/GenBank/DDBJ databases">
        <title>Genome-Resolved Metagenomics of a Microbial Community Performing Photosynthetic Biological Nutrient Removal.</title>
        <authorList>
            <person name="Mcdaniel E.A."/>
        </authorList>
    </citation>
    <scope>NUCLEOTIDE SEQUENCE</scope>
    <source>
        <strain evidence="1">UWPOB_OBS1</strain>
    </source>
</reference>